<accession>A0A3B0YSF2</accession>
<sequence>MSDTEILDEIEVVDLEEYACSGKPLPKRIKYYLIKVDKEKIRVQSTITAEKILIAAGLDPCEYHLQQKLKGGKREKLEPNQIVDLSKPGVERFESVPKEACNG</sequence>
<reference evidence="2" key="1">
    <citation type="submission" date="2018-06" db="EMBL/GenBank/DDBJ databases">
        <authorList>
            <person name="Zhirakovskaya E."/>
        </authorList>
    </citation>
    <scope>NUCLEOTIDE SEQUENCE</scope>
</reference>
<gene>
    <name evidence="2" type="ORF">MNBD_GAMMA12-350</name>
</gene>
<dbReference type="AlphaFoldDB" id="A0A3B0YSF2"/>
<evidence type="ECO:0000259" key="1">
    <source>
        <dbReference type="Pfam" id="PF14452"/>
    </source>
</evidence>
<dbReference type="InterPro" id="IPR027802">
    <property type="entry name" value="Multi-ubiquitin_dom"/>
</dbReference>
<evidence type="ECO:0000313" key="2">
    <source>
        <dbReference type="EMBL" id="VAW79023.1"/>
    </source>
</evidence>
<feature type="domain" description="Multi-ubiquitin" evidence="1">
    <location>
        <begin position="34"/>
        <end position="95"/>
    </location>
</feature>
<protein>
    <recommendedName>
        <fullName evidence="1">Multi-ubiquitin domain-containing protein</fullName>
    </recommendedName>
</protein>
<dbReference type="EMBL" id="UOFL01000171">
    <property type="protein sequence ID" value="VAW79023.1"/>
    <property type="molecule type" value="Genomic_DNA"/>
</dbReference>
<organism evidence="2">
    <name type="scientific">hydrothermal vent metagenome</name>
    <dbReference type="NCBI Taxonomy" id="652676"/>
    <lineage>
        <taxon>unclassified sequences</taxon>
        <taxon>metagenomes</taxon>
        <taxon>ecological metagenomes</taxon>
    </lineage>
</organism>
<proteinExistence type="predicted"/>
<dbReference type="Pfam" id="PF14452">
    <property type="entry name" value="Multi_ubiq"/>
    <property type="match status" value="1"/>
</dbReference>
<name>A0A3B0YSF2_9ZZZZ</name>